<dbReference type="GO" id="GO:0009898">
    <property type="term" value="C:cytoplasmic side of plasma membrane"/>
    <property type="evidence" value="ECO:0007669"/>
    <property type="project" value="UniProtKB-UniRule"/>
</dbReference>
<proteinExistence type="inferred from homology"/>
<keyword evidence="4" id="KW-0472">Membrane</keyword>
<dbReference type="InterPro" id="IPR030865">
    <property type="entry name" value="LapB"/>
</dbReference>
<dbReference type="NCBIfam" id="NF008756">
    <property type="entry name" value="PRK11788.1-4"/>
    <property type="match status" value="1"/>
</dbReference>
<feature type="binding site" evidence="4">
    <location>
        <position position="359"/>
    </location>
    <ligand>
        <name>Fe cation</name>
        <dbReference type="ChEBI" id="CHEBI:24875"/>
    </ligand>
</feature>
<comment type="function">
    <text evidence="4">Modulates cellular lipopolysaccharide (LPS) levels by regulating LpxC, which is involved in lipid A biosynthesis. May act by modulating the proteolytic activity of FtsH towards LpxC. May also coordinate assembly of proteins involved in LPS synthesis at the plasma membrane.</text>
</comment>
<dbReference type="Pfam" id="PF13432">
    <property type="entry name" value="TPR_16"/>
    <property type="match status" value="1"/>
</dbReference>
<keyword evidence="1 4" id="KW-0479">Metal-binding</keyword>
<dbReference type="EMBL" id="RNRV01000002">
    <property type="protein sequence ID" value="MHO03191.1"/>
    <property type="molecule type" value="Genomic_DNA"/>
</dbReference>
<accession>A0A3L0WX99</accession>
<evidence type="ECO:0000313" key="6">
    <source>
        <dbReference type="EMBL" id="MHO03191.1"/>
    </source>
</evidence>
<evidence type="ECO:0000259" key="5">
    <source>
        <dbReference type="Pfam" id="PF18073"/>
    </source>
</evidence>
<dbReference type="HAMAP" id="MF_00994">
    <property type="entry name" value="LPS_assembly_LapB"/>
    <property type="match status" value="1"/>
</dbReference>
<evidence type="ECO:0000256" key="1">
    <source>
        <dbReference type="ARBA" id="ARBA00022723"/>
    </source>
</evidence>
<dbReference type="AlphaFoldDB" id="A0A3L0WX99"/>
<protein>
    <recommendedName>
        <fullName evidence="4">Lipopolysaccharide assembly protein B</fullName>
    </recommendedName>
</protein>
<keyword evidence="4" id="KW-0812">Transmembrane</keyword>
<dbReference type="GO" id="GO:0046890">
    <property type="term" value="P:regulation of lipid biosynthetic process"/>
    <property type="evidence" value="ECO:0007669"/>
    <property type="project" value="UniProtKB-UniRule"/>
</dbReference>
<keyword evidence="4" id="KW-1133">Transmembrane helix</keyword>
<dbReference type="InterPro" id="IPR019734">
    <property type="entry name" value="TPR_rpt"/>
</dbReference>
<feature type="binding site" evidence="4">
    <location>
        <position position="356"/>
    </location>
    <ligand>
        <name>Fe cation</name>
        <dbReference type="ChEBI" id="CHEBI:24875"/>
    </ligand>
</feature>
<dbReference type="InterPro" id="IPR011990">
    <property type="entry name" value="TPR-like_helical_dom_sf"/>
</dbReference>
<gene>
    <name evidence="4 6" type="primary">lapB</name>
    <name evidence="6" type="ORF">D9F05_02145</name>
</gene>
<dbReference type="NCBIfam" id="NF008753">
    <property type="entry name" value="PRK11788.1-1"/>
    <property type="match status" value="1"/>
</dbReference>
<keyword evidence="2 4" id="KW-0677">Repeat</keyword>
<reference evidence="6" key="1">
    <citation type="submission" date="2018-10" db="EMBL/GenBank/DDBJ databases">
        <authorList>
            <consortium name="NARMS: The National Antimicrobial Resistance Monitoring System"/>
        </authorList>
    </citation>
    <scope>NUCLEOTIDE SEQUENCE [LARGE SCALE GENOMIC DNA]</scope>
    <source>
        <strain evidence="6">CVM N17EC0388</strain>
    </source>
</reference>
<dbReference type="PANTHER" id="PTHR45586:SF1">
    <property type="entry name" value="LIPOPOLYSACCHARIDE ASSEMBLY PROTEIN B"/>
    <property type="match status" value="1"/>
</dbReference>
<dbReference type="InterPro" id="IPR041166">
    <property type="entry name" value="Rubredoxin_2"/>
</dbReference>
<keyword evidence="4" id="KW-0997">Cell inner membrane</keyword>
<keyword evidence="3 4" id="KW-0802">TPR repeat</keyword>
<dbReference type="Gene3D" id="1.25.40.10">
    <property type="entry name" value="Tetratricopeptide repeat domain"/>
    <property type="match status" value="2"/>
</dbReference>
<evidence type="ECO:0000256" key="3">
    <source>
        <dbReference type="ARBA" id="ARBA00022803"/>
    </source>
</evidence>
<comment type="similarity">
    <text evidence="4">Belongs to the LapB family.</text>
</comment>
<dbReference type="GO" id="GO:0008653">
    <property type="term" value="P:lipopolysaccharide metabolic process"/>
    <property type="evidence" value="ECO:0007669"/>
    <property type="project" value="InterPro"/>
</dbReference>
<dbReference type="SUPFAM" id="SSF48452">
    <property type="entry name" value="TPR-like"/>
    <property type="match status" value="1"/>
</dbReference>
<comment type="caution">
    <text evidence="6">The sequence shown here is derived from an EMBL/GenBank/DDBJ whole genome shotgun (WGS) entry which is preliminary data.</text>
</comment>
<keyword evidence="4" id="KW-1003">Cell membrane</keyword>
<dbReference type="InterPro" id="IPR051012">
    <property type="entry name" value="CellSynth/LPSAsmb/PSIAsmb"/>
</dbReference>
<dbReference type="Pfam" id="PF18073">
    <property type="entry name" value="Zn_ribbon_LapB"/>
    <property type="match status" value="1"/>
</dbReference>
<organism evidence="6">
    <name type="scientific">Escherichia coli</name>
    <dbReference type="NCBI Taxonomy" id="562"/>
    <lineage>
        <taxon>Bacteria</taxon>
        <taxon>Pseudomonadati</taxon>
        <taxon>Pseudomonadota</taxon>
        <taxon>Gammaproteobacteria</taxon>
        <taxon>Enterobacterales</taxon>
        <taxon>Enterobacteriaceae</taxon>
        <taxon>Escherichia</taxon>
    </lineage>
</organism>
<evidence type="ECO:0000256" key="2">
    <source>
        <dbReference type="ARBA" id="ARBA00022737"/>
    </source>
</evidence>
<comment type="subcellular location">
    <subcellularLocation>
        <location evidence="4">Cell inner membrane</location>
        <topology evidence="4">Single-pass membrane protein</topology>
        <orientation evidence="4">Cytoplasmic side</orientation>
    </subcellularLocation>
</comment>
<feature type="domain" description="LapB rubredoxin metal binding" evidence="5">
    <location>
        <begin position="354"/>
        <end position="381"/>
    </location>
</feature>
<dbReference type="GO" id="GO:0005506">
    <property type="term" value="F:iron ion binding"/>
    <property type="evidence" value="ECO:0007669"/>
    <property type="project" value="UniProtKB-UniRule"/>
</dbReference>
<evidence type="ECO:0000256" key="4">
    <source>
        <dbReference type="HAMAP-Rule" id="MF_00994"/>
    </source>
</evidence>
<feature type="binding site" evidence="4">
    <location>
        <position position="373"/>
    </location>
    <ligand>
        <name>Fe cation</name>
        <dbReference type="ChEBI" id="CHEBI:24875"/>
    </ligand>
</feature>
<feature type="topological domain" description="Cytoplasmic" evidence="4">
    <location>
        <begin position="21"/>
        <end position="388"/>
    </location>
</feature>
<sequence length="388" mass="44021">MLELLFLLLPIAAGYGWYMGRRSVRQDTQKQSNQFSRQYVAGLNYLLSDESDKAVDLFIQLLEVDSETIETHLSLGNLFRQRGEVDRAIKIHQNLVTRQLTREQRQLALQELARDFLAAGLLDRAEALWNELCEDSDYEETALAQLLIIHQQLRDWDKAIDVAVRLQKYQGKKLADPISHFYCEQAESALRDGDESMGRAKLKRALGVNPACARASLRLAELAMVAQDYEQAGKDLLRVFEQDMDFASEAIPHLTECYQRQGRSLELIPLLEQAVEDHAGVSVTLALAKLVEERDGLNQARALVLRQLRRHPSMKGFYQLVGFQLASAEEGPAKESLELLQQLVGDQIKIKSTHKCRQCGFATHSLFWQCPSCRQWGSIKPIRGLDGE</sequence>
<dbReference type="Pfam" id="PF13176">
    <property type="entry name" value="TPR_7"/>
    <property type="match status" value="1"/>
</dbReference>
<dbReference type="NCBIfam" id="NF008757">
    <property type="entry name" value="PRK11788.1-5"/>
    <property type="match status" value="1"/>
</dbReference>
<name>A0A3L0WX99_ECOLX</name>
<feature type="binding site" evidence="4">
    <location>
        <position position="370"/>
    </location>
    <ligand>
        <name>Fe cation</name>
        <dbReference type="ChEBI" id="CHEBI:24875"/>
    </ligand>
</feature>
<dbReference type="PANTHER" id="PTHR45586">
    <property type="entry name" value="TPR REPEAT-CONTAINING PROTEIN PA4667"/>
    <property type="match status" value="1"/>
</dbReference>
<keyword evidence="4" id="KW-0408">Iron</keyword>